<evidence type="ECO:0000313" key="3">
    <source>
        <dbReference type="EMBL" id="EHR59808.1"/>
    </source>
</evidence>
<dbReference type="Proteomes" id="UP000002791">
    <property type="component" value="Chromosome"/>
</dbReference>
<feature type="transmembrane region" description="Helical" evidence="1">
    <location>
        <begin position="260"/>
        <end position="280"/>
    </location>
</feature>
<dbReference type="GO" id="GO:0016747">
    <property type="term" value="F:acyltransferase activity, transferring groups other than amino-acyl groups"/>
    <property type="evidence" value="ECO:0007669"/>
    <property type="project" value="InterPro"/>
</dbReference>
<feature type="transmembrane region" description="Helical" evidence="1">
    <location>
        <begin position="301"/>
        <end position="322"/>
    </location>
</feature>
<feature type="transmembrane region" description="Helical" evidence="1">
    <location>
        <begin position="188"/>
        <end position="207"/>
    </location>
</feature>
<dbReference type="AlphaFoldDB" id="H5XKH5"/>
<dbReference type="OrthoDB" id="8206682at2"/>
<dbReference type="eggNOG" id="COG1835">
    <property type="taxonomic scope" value="Bacteria"/>
</dbReference>
<name>H5XKH5_9PSEU</name>
<protein>
    <submittedName>
        <fullName evidence="3">Putative membrane protein</fullName>
    </submittedName>
</protein>
<organism evidence="3 4">
    <name type="scientific">Saccharomonospora cyanea NA-134</name>
    <dbReference type="NCBI Taxonomy" id="882082"/>
    <lineage>
        <taxon>Bacteria</taxon>
        <taxon>Bacillati</taxon>
        <taxon>Actinomycetota</taxon>
        <taxon>Actinomycetes</taxon>
        <taxon>Pseudonocardiales</taxon>
        <taxon>Pseudonocardiaceae</taxon>
        <taxon>Saccharomonospora</taxon>
    </lineage>
</organism>
<feature type="transmembrane region" description="Helical" evidence="1">
    <location>
        <begin position="21"/>
        <end position="37"/>
    </location>
</feature>
<keyword evidence="4" id="KW-1185">Reference proteome</keyword>
<feature type="transmembrane region" description="Helical" evidence="1">
    <location>
        <begin position="374"/>
        <end position="392"/>
    </location>
</feature>
<feature type="transmembrane region" description="Helical" evidence="1">
    <location>
        <begin position="57"/>
        <end position="79"/>
    </location>
</feature>
<gene>
    <name evidence="3" type="ORF">SaccyDRAFT_0890</name>
</gene>
<reference evidence="3 4" key="1">
    <citation type="submission" date="2011-11" db="EMBL/GenBank/DDBJ databases">
        <title>The Noncontiguous Finished sequence of Saccharomonospora cyanea NA-134.</title>
        <authorList>
            <consortium name="US DOE Joint Genome Institute"/>
            <person name="Lucas S."/>
            <person name="Han J."/>
            <person name="Lapidus A."/>
            <person name="Cheng J.-F."/>
            <person name="Goodwin L."/>
            <person name="Pitluck S."/>
            <person name="Peters L."/>
            <person name="Ovchinnikova G."/>
            <person name="Lu M."/>
            <person name="Detter J.C."/>
            <person name="Han C."/>
            <person name="Tapia R."/>
            <person name="Land M."/>
            <person name="Hauser L."/>
            <person name="Kyrpides N."/>
            <person name="Ivanova N."/>
            <person name="Pagani I."/>
            <person name="Brambilla E.-M."/>
            <person name="Klenk H.-P."/>
            <person name="Woyke T."/>
        </authorList>
    </citation>
    <scope>NUCLEOTIDE SEQUENCE [LARGE SCALE GENOMIC DNA]</scope>
    <source>
        <strain evidence="3 4">NA-134</strain>
    </source>
</reference>
<feature type="transmembrane region" description="Helical" evidence="1">
    <location>
        <begin position="138"/>
        <end position="157"/>
    </location>
</feature>
<dbReference type="EMBL" id="CM001440">
    <property type="protein sequence ID" value="EHR59808.1"/>
    <property type="molecule type" value="Genomic_DNA"/>
</dbReference>
<feature type="transmembrane region" description="Helical" evidence="1">
    <location>
        <begin position="219"/>
        <end position="240"/>
    </location>
</feature>
<dbReference type="InterPro" id="IPR002656">
    <property type="entry name" value="Acyl_transf_3_dom"/>
</dbReference>
<evidence type="ECO:0000313" key="4">
    <source>
        <dbReference type="Proteomes" id="UP000002791"/>
    </source>
</evidence>
<dbReference type="HOGENOM" id="CLU_039835_2_0_11"/>
<dbReference type="RefSeq" id="WP_005453946.1">
    <property type="nucleotide sequence ID" value="NZ_CM001440.1"/>
</dbReference>
<sequence>MTLSAPRTATVVPTRDRFLDVVRALAIVAVVVQHWTMPVLGYTDGLLTAGNAFTTPGWWIVTWLSQVMPLVFFTGGAANHLSLTRATTARSWLSRRLSRLLLPVLPLLAVWTAVPPVLRLLGAPEQPVALASSIAAQLLWFLGVYLITVLATPLLVAAHRRWRWAVPAVLAALAAVVDAARFDGMPYVGYANAVFVWFAVHQLGFFYSDGTLRRLSRRAALSVSAAGFGVTALLVAFGPYVASMIGMPGAPMSNMSPPAVVLVSLAVGQIGLTLAAREFLTTWAERPAIASTLGWLGSRFMSVYLWHMPALIVLTGVTVLWFDYATPLPGTITWFATAPGWLLSAGAILAVLLRVFGRFETHVPHSGPTSTPRLCVAALLGATGTLALAATGFSSAPWPWIALVVCAYALTRVRSRTPVPA</sequence>
<keyword evidence="1" id="KW-1133">Transmembrane helix</keyword>
<evidence type="ECO:0000256" key="1">
    <source>
        <dbReference type="SAM" id="Phobius"/>
    </source>
</evidence>
<proteinExistence type="predicted"/>
<dbReference type="Pfam" id="PF01757">
    <property type="entry name" value="Acyl_transf_3"/>
    <property type="match status" value="1"/>
</dbReference>
<evidence type="ECO:0000259" key="2">
    <source>
        <dbReference type="Pfam" id="PF01757"/>
    </source>
</evidence>
<dbReference type="STRING" id="882082.SaccyDRAFT_0890"/>
<feature type="transmembrane region" description="Helical" evidence="1">
    <location>
        <begin position="100"/>
        <end position="118"/>
    </location>
</feature>
<feature type="transmembrane region" description="Helical" evidence="1">
    <location>
        <begin position="334"/>
        <end position="353"/>
    </location>
</feature>
<accession>H5XKH5</accession>
<keyword evidence="1" id="KW-0472">Membrane</keyword>
<feature type="domain" description="Acyltransferase 3" evidence="2">
    <location>
        <begin position="17"/>
        <end position="348"/>
    </location>
</feature>
<keyword evidence="1" id="KW-0812">Transmembrane</keyword>
<feature type="transmembrane region" description="Helical" evidence="1">
    <location>
        <begin position="164"/>
        <end position="182"/>
    </location>
</feature>